<organism evidence="7 8">
    <name type="scientific">Vibrio ziniensis</name>
    <dbReference type="NCBI Taxonomy" id="2711221"/>
    <lineage>
        <taxon>Bacteria</taxon>
        <taxon>Pseudomonadati</taxon>
        <taxon>Pseudomonadota</taxon>
        <taxon>Gammaproteobacteria</taxon>
        <taxon>Vibrionales</taxon>
        <taxon>Vibrionaceae</taxon>
        <taxon>Vibrio</taxon>
    </lineage>
</organism>
<sequence length="347" mass="38102">MFFQLSVSRKLAIVDLVILAIALTYTFAINNSIDVVVYIAVAFALALVNMIVVYLSVTSKLTGIENSLYAQLDKNLHYSLSRNTHCLDHLETGFNALIESNINQKQQLLNAQEQIQSFKNQVLNLETSQTHKQQLLNKRSNELNSSLSQLFTMIEQLSEDIAHNGETMTLLTSELSSSYGNMLAAANATKDDADFISGFKGQIAQLGSSVATINSLALEINDISDQTNLLALNASIEAARAGEQGRGFAVVADEVRNLAARARSSSTKIEQSIESVIKEAKDCSVGIERISSHVNQAVIYNSSETESMKNIVARLKQVSQQINQLNSNVEHQRSLISTTQHHLTKTN</sequence>
<dbReference type="RefSeq" id="WP_165311440.1">
    <property type="nucleotide sequence ID" value="NZ_CP049331.1"/>
</dbReference>
<evidence type="ECO:0000256" key="1">
    <source>
        <dbReference type="ARBA" id="ARBA00004370"/>
    </source>
</evidence>
<feature type="domain" description="Methyl-accepting transducer" evidence="6">
    <location>
        <begin position="111"/>
        <end position="347"/>
    </location>
</feature>
<dbReference type="InterPro" id="IPR004089">
    <property type="entry name" value="MCPsignal_dom"/>
</dbReference>
<dbReference type="GO" id="GO:0007165">
    <property type="term" value="P:signal transduction"/>
    <property type="evidence" value="ECO:0007669"/>
    <property type="project" value="UniProtKB-KW"/>
</dbReference>
<keyword evidence="5" id="KW-0812">Transmembrane</keyword>
<dbReference type="Gene3D" id="1.10.287.950">
    <property type="entry name" value="Methyl-accepting chemotaxis protein"/>
    <property type="match status" value="1"/>
</dbReference>
<reference evidence="7 8" key="1">
    <citation type="submission" date="2020-02" db="EMBL/GenBank/DDBJ databases">
        <title>A complete genome of a marine bacterium Vibrio sp. ZWAL4003 isolated from the mangrove sediment with the ability to degrade polysaccharides.</title>
        <authorList>
            <person name="Wu J."/>
            <person name="Qu W."/>
            <person name="Zeng R."/>
        </authorList>
    </citation>
    <scope>NUCLEOTIDE SEQUENCE [LARGE SCALE GENOMIC DNA]</scope>
    <source>
        <strain evidence="7 8">ZWAL4003</strain>
    </source>
</reference>
<keyword evidence="8" id="KW-1185">Reference proteome</keyword>
<evidence type="ECO:0000256" key="5">
    <source>
        <dbReference type="SAM" id="Phobius"/>
    </source>
</evidence>
<accession>A0A6G7CI83</accession>
<dbReference type="PANTHER" id="PTHR32089">
    <property type="entry name" value="METHYL-ACCEPTING CHEMOTAXIS PROTEIN MCPB"/>
    <property type="match status" value="1"/>
</dbReference>
<comment type="subcellular location">
    <subcellularLocation>
        <location evidence="1">Membrane</location>
    </subcellularLocation>
</comment>
<dbReference type="GO" id="GO:0006935">
    <property type="term" value="P:chemotaxis"/>
    <property type="evidence" value="ECO:0007669"/>
    <property type="project" value="UniProtKB-ARBA"/>
</dbReference>
<evidence type="ECO:0000256" key="2">
    <source>
        <dbReference type="ARBA" id="ARBA00023224"/>
    </source>
</evidence>
<evidence type="ECO:0000313" key="7">
    <source>
        <dbReference type="EMBL" id="QIH41851.1"/>
    </source>
</evidence>
<dbReference type="SMART" id="SM00283">
    <property type="entry name" value="MA"/>
    <property type="match status" value="1"/>
</dbReference>
<dbReference type="KEGG" id="vzi:G5S32_07550"/>
<feature type="transmembrane region" description="Helical" evidence="5">
    <location>
        <begin position="35"/>
        <end position="57"/>
    </location>
</feature>
<evidence type="ECO:0000313" key="8">
    <source>
        <dbReference type="Proteomes" id="UP000503003"/>
    </source>
</evidence>
<gene>
    <name evidence="7" type="ORF">G5S32_07550</name>
</gene>
<evidence type="ECO:0000256" key="4">
    <source>
        <dbReference type="SAM" id="Coils"/>
    </source>
</evidence>
<dbReference type="Pfam" id="PF00015">
    <property type="entry name" value="MCPsignal"/>
    <property type="match status" value="1"/>
</dbReference>
<dbReference type="SUPFAM" id="SSF58104">
    <property type="entry name" value="Methyl-accepting chemotaxis protein (MCP) signaling domain"/>
    <property type="match status" value="1"/>
</dbReference>
<evidence type="ECO:0000259" key="6">
    <source>
        <dbReference type="PROSITE" id="PS50111"/>
    </source>
</evidence>
<dbReference type="AlphaFoldDB" id="A0A6G7CI83"/>
<keyword evidence="4" id="KW-0175">Coiled coil</keyword>
<feature type="transmembrane region" description="Helical" evidence="5">
    <location>
        <begin position="12"/>
        <end position="29"/>
    </location>
</feature>
<protein>
    <recommendedName>
        <fullName evidence="6">Methyl-accepting transducer domain-containing protein</fullName>
    </recommendedName>
</protein>
<dbReference type="PROSITE" id="PS50111">
    <property type="entry name" value="CHEMOTAXIS_TRANSDUC_2"/>
    <property type="match status" value="1"/>
</dbReference>
<dbReference type="EMBL" id="CP049331">
    <property type="protein sequence ID" value="QIH41851.1"/>
    <property type="molecule type" value="Genomic_DNA"/>
</dbReference>
<dbReference type="GO" id="GO:0016020">
    <property type="term" value="C:membrane"/>
    <property type="evidence" value="ECO:0007669"/>
    <property type="project" value="UniProtKB-SubCell"/>
</dbReference>
<keyword evidence="5" id="KW-1133">Transmembrane helix</keyword>
<dbReference type="PANTHER" id="PTHR32089:SF112">
    <property type="entry name" value="LYSOZYME-LIKE PROTEIN-RELATED"/>
    <property type="match status" value="1"/>
</dbReference>
<proteinExistence type="predicted"/>
<keyword evidence="2 3" id="KW-0807">Transducer</keyword>
<feature type="coiled-coil region" evidence="4">
    <location>
        <begin position="308"/>
        <end position="335"/>
    </location>
</feature>
<keyword evidence="5" id="KW-0472">Membrane</keyword>
<dbReference type="Proteomes" id="UP000503003">
    <property type="component" value="Chromosome 1"/>
</dbReference>
<evidence type="ECO:0000256" key="3">
    <source>
        <dbReference type="PROSITE-ProRule" id="PRU00284"/>
    </source>
</evidence>
<name>A0A6G7CI83_9VIBR</name>
<feature type="coiled-coil region" evidence="4">
    <location>
        <begin position="101"/>
        <end position="128"/>
    </location>
</feature>